<dbReference type="EMBL" id="QJTK01000007">
    <property type="protein sequence ID" value="PYF09790.1"/>
    <property type="molecule type" value="Genomic_DNA"/>
</dbReference>
<evidence type="ECO:0000259" key="5">
    <source>
        <dbReference type="Pfam" id="PF13202"/>
    </source>
</evidence>
<protein>
    <submittedName>
        <fullName evidence="6">EF hand domain-containing protein</fullName>
    </submittedName>
</protein>
<feature type="domain" description="EF-hand" evidence="5">
    <location>
        <begin position="127"/>
        <end position="139"/>
    </location>
</feature>
<evidence type="ECO:0000256" key="2">
    <source>
        <dbReference type="ARBA" id="ARBA00022737"/>
    </source>
</evidence>
<comment type="caution">
    <text evidence="6">The sequence shown here is derived from an EMBL/GenBank/DDBJ whole genome shotgun (WGS) entry which is preliminary data.</text>
</comment>
<proteinExistence type="predicted"/>
<dbReference type="InterPro" id="IPR018247">
    <property type="entry name" value="EF_Hand_1_Ca_BS"/>
</dbReference>
<accession>A0A318U5V2</accession>
<feature type="domain" description="EF-hand" evidence="5">
    <location>
        <begin position="148"/>
        <end position="166"/>
    </location>
</feature>
<dbReference type="PROSITE" id="PS00018">
    <property type="entry name" value="EF_HAND_1"/>
    <property type="match status" value="3"/>
</dbReference>
<dbReference type="Gene3D" id="1.10.238.10">
    <property type="entry name" value="EF-hand"/>
    <property type="match status" value="2"/>
</dbReference>
<evidence type="ECO:0000313" key="7">
    <source>
        <dbReference type="Proteomes" id="UP000247727"/>
    </source>
</evidence>
<evidence type="ECO:0000313" key="6">
    <source>
        <dbReference type="EMBL" id="PYF09790.1"/>
    </source>
</evidence>
<feature type="signal peptide" evidence="4">
    <location>
        <begin position="1"/>
        <end position="27"/>
    </location>
</feature>
<feature type="region of interest" description="Disordered" evidence="3">
    <location>
        <begin position="28"/>
        <end position="57"/>
    </location>
</feature>
<feature type="domain" description="EF-hand" evidence="5">
    <location>
        <begin position="63"/>
        <end position="80"/>
    </location>
</feature>
<reference evidence="6 7" key="1">
    <citation type="submission" date="2018-06" db="EMBL/GenBank/DDBJ databases">
        <title>Genomic Encyclopedia of Type Strains, Phase III (KMG-III): the genomes of soil and plant-associated and newly described type strains.</title>
        <authorList>
            <person name="Whitman W."/>
        </authorList>
    </citation>
    <scope>NUCLEOTIDE SEQUENCE [LARGE SCALE GENOMIC DNA]</scope>
    <source>
        <strain evidence="6 7">JA737</strain>
    </source>
</reference>
<dbReference type="RefSeq" id="WP_245909774.1">
    <property type="nucleotide sequence ID" value="NZ_QJTK01000007.1"/>
</dbReference>
<feature type="domain" description="EF-hand" evidence="5">
    <location>
        <begin position="90"/>
        <end position="103"/>
    </location>
</feature>
<keyword evidence="4" id="KW-0732">Signal</keyword>
<dbReference type="Proteomes" id="UP000247727">
    <property type="component" value="Unassembled WGS sequence"/>
</dbReference>
<dbReference type="GO" id="GO:0005509">
    <property type="term" value="F:calcium ion binding"/>
    <property type="evidence" value="ECO:0007669"/>
    <property type="project" value="InterPro"/>
</dbReference>
<dbReference type="PANTHER" id="PTHR10827">
    <property type="entry name" value="RETICULOCALBIN"/>
    <property type="match status" value="1"/>
</dbReference>
<feature type="compositionally biased region" description="Basic and acidic residues" evidence="3">
    <location>
        <begin position="178"/>
        <end position="194"/>
    </location>
</feature>
<keyword evidence="2" id="KW-0677">Repeat</keyword>
<dbReference type="Pfam" id="PF13202">
    <property type="entry name" value="EF-hand_5"/>
    <property type="match status" value="4"/>
</dbReference>
<dbReference type="InterPro" id="IPR011992">
    <property type="entry name" value="EF-hand-dom_pair"/>
</dbReference>
<evidence type="ECO:0000256" key="1">
    <source>
        <dbReference type="ARBA" id="ARBA00022723"/>
    </source>
</evidence>
<gene>
    <name evidence="6" type="ORF">C8J30_107162</name>
</gene>
<name>A0A318U5V2_9RHOB</name>
<keyword evidence="7" id="KW-1185">Reference proteome</keyword>
<dbReference type="PANTHER" id="PTHR10827:SF98">
    <property type="entry name" value="45 KDA CALCIUM-BINDING PROTEIN"/>
    <property type="match status" value="1"/>
</dbReference>
<organism evidence="6 7">
    <name type="scientific">Rhodobacter viridis</name>
    <dbReference type="NCBI Taxonomy" id="1054202"/>
    <lineage>
        <taxon>Bacteria</taxon>
        <taxon>Pseudomonadati</taxon>
        <taxon>Pseudomonadota</taxon>
        <taxon>Alphaproteobacteria</taxon>
        <taxon>Rhodobacterales</taxon>
        <taxon>Rhodobacter group</taxon>
        <taxon>Rhodobacter</taxon>
    </lineage>
</organism>
<dbReference type="SUPFAM" id="SSF47473">
    <property type="entry name" value="EF-hand"/>
    <property type="match status" value="1"/>
</dbReference>
<feature type="region of interest" description="Disordered" evidence="3">
    <location>
        <begin position="178"/>
        <end position="209"/>
    </location>
</feature>
<evidence type="ECO:0000256" key="4">
    <source>
        <dbReference type="SAM" id="SignalP"/>
    </source>
</evidence>
<sequence>MKSILKTTMMAALVSGVALSVALPASAQEAPPAPPAAGGPAMMGPDGMGPMGPMGQPWPQFDLKAFDKDGDGKVTMAEVQAGRAERVRGIDADGDGLLSADEMIAADLAMEKSRIEERVKDRIAAQDANGDGKLSAAEMMVPPGPARLFDRIDANDDGVVTDAELAQAREAMRAKMMERMHDRHGDHGPKDHGPRGQGMFAPGQPPAQN</sequence>
<dbReference type="AlphaFoldDB" id="A0A318U5V2"/>
<feature type="chain" id="PRO_5016248548" evidence="4">
    <location>
        <begin position="28"/>
        <end position="209"/>
    </location>
</feature>
<evidence type="ECO:0000256" key="3">
    <source>
        <dbReference type="SAM" id="MobiDB-lite"/>
    </source>
</evidence>
<dbReference type="InterPro" id="IPR002048">
    <property type="entry name" value="EF_hand_dom"/>
</dbReference>
<keyword evidence="1" id="KW-0479">Metal-binding</keyword>